<evidence type="ECO:0000256" key="6">
    <source>
        <dbReference type="RuleBase" id="RU000682"/>
    </source>
</evidence>
<feature type="compositionally biased region" description="Low complexity" evidence="7">
    <location>
        <begin position="395"/>
        <end position="408"/>
    </location>
</feature>
<keyword evidence="4 5" id="KW-0539">Nucleus</keyword>
<dbReference type="GeneID" id="54415879"/>
<evidence type="ECO:0000313" key="10">
    <source>
        <dbReference type="Proteomes" id="UP000504638"/>
    </source>
</evidence>
<evidence type="ECO:0000256" key="2">
    <source>
        <dbReference type="ARBA" id="ARBA00023125"/>
    </source>
</evidence>
<reference evidence="11" key="3">
    <citation type="submission" date="2025-04" db="UniProtKB">
        <authorList>
            <consortium name="RefSeq"/>
        </authorList>
    </citation>
    <scope>IDENTIFICATION</scope>
    <source>
        <strain evidence="11">CBS 781.70</strain>
    </source>
</reference>
<feature type="compositionally biased region" description="Polar residues" evidence="7">
    <location>
        <begin position="133"/>
        <end position="142"/>
    </location>
</feature>
<evidence type="ECO:0000256" key="7">
    <source>
        <dbReference type="SAM" id="MobiDB-lite"/>
    </source>
</evidence>
<reference evidence="11" key="2">
    <citation type="submission" date="2020-04" db="EMBL/GenBank/DDBJ databases">
        <authorList>
            <consortium name="NCBI Genome Project"/>
        </authorList>
    </citation>
    <scope>NUCLEOTIDE SEQUENCE</scope>
    <source>
        <strain evidence="11">CBS 781.70</strain>
    </source>
</reference>
<name>A0A6G1G568_9PEZI</name>
<dbReference type="GO" id="GO:0000977">
    <property type="term" value="F:RNA polymerase II transcription regulatory region sequence-specific DNA binding"/>
    <property type="evidence" value="ECO:0007669"/>
    <property type="project" value="TreeGrafter"/>
</dbReference>
<keyword evidence="3 5" id="KW-0371">Homeobox</keyword>
<feature type="DNA-binding region" description="Homeobox" evidence="5">
    <location>
        <begin position="187"/>
        <end position="247"/>
    </location>
</feature>
<dbReference type="EMBL" id="ML975156">
    <property type="protein sequence ID" value="KAF1813076.1"/>
    <property type="molecule type" value="Genomic_DNA"/>
</dbReference>
<dbReference type="GO" id="GO:0005634">
    <property type="term" value="C:nucleus"/>
    <property type="evidence" value="ECO:0007669"/>
    <property type="project" value="UniProtKB-SubCell"/>
</dbReference>
<accession>A0A6G1G568</accession>
<dbReference type="Proteomes" id="UP000504638">
    <property type="component" value="Unplaced"/>
</dbReference>
<sequence length="576" mass="62927">MVEGSIFTIHPLSPPTSPRMSGYHHDSESGWQQGHSSKDLESTPCSTDGNMALVHTEMPSLALDMQQRPMLRSHKSYPYPLTTPSRAHQENTPANSSGASPTSAERVMGVDDVDDEELPNVTYGGSAPASPMSRLTPTSAQGDRNDMKDMDQQHQQDLNGLNITTIEANDDEVPKPMTAQELRNQKRKMKRFRLTHNQTRFLMSEFARQAHPDAAHRERLAREIPGLSPRQVQVWFQNRRAKLKRLTSDDRERMMRSRELPDGFDLTQALHSPFGTSHGVAPSLSSSTYTPSFPEGNMIRPLTLDTMRRMPDSSHLSPTGVSPAFGGFAFTPPQSATDTLSPVSAEGGFAFSPVDTSPRRGNPFGSMPPQSAYPTSHPHIPRLQLHDRMGRSRSESLSSPLRTSMSYSGPGTDFSGPDPTSPALNSAPLSGPDHSSEPRSPSGLNINYGLGYSYAQMPGFQATAANRMRSFSNGMPRRIDLAGATSSYQPTSRPGSVHAPQTATYPNYQSSPLGTPNNYNLMSAPHHVTNFQHSYMRQDSEGPDGSHFSSVDNDGSGMGQDGSGMAQEGEGMQHQY</sequence>
<dbReference type="RefSeq" id="XP_033534707.1">
    <property type="nucleotide sequence ID" value="XM_033675309.1"/>
</dbReference>
<dbReference type="GO" id="GO:0000981">
    <property type="term" value="F:DNA-binding transcription factor activity, RNA polymerase II-specific"/>
    <property type="evidence" value="ECO:0007669"/>
    <property type="project" value="TreeGrafter"/>
</dbReference>
<feature type="compositionally biased region" description="Polar residues" evidence="7">
    <location>
        <begin position="332"/>
        <end position="342"/>
    </location>
</feature>
<keyword evidence="10" id="KW-1185">Reference proteome</keyword>
<reference evidence="9 11" key="1">
    <citation type="submission" date="2020-01" db="EMBL/GenBank/DDBJ databases">
        <authorList>
            <consortium name="DOE Joint Genome Institute"/>
            <person name="Haridas S."/>
            <person name="Albert R."/>
            <person name="Binder M."/>
            <person name="Bloem J."/>
            <person name="Labutti K."/>
            <person name="Salamov A."/>
            <person name="Andreopoulos B."/>
            <person name="Baker S.E."/>
            <person name="Barry K."/>
            <person name="Bills G."/>
            <person name="Bluhm B.H."/>
            <person name="Cannon C."/>
            <person name="Castanera R."/>
            <person name="Culley D.E."/>
            <person name="Daum C."/>
            <person name="Ezra D."/>
            <person name="Gonzalez J.B."/>
            <person name="Henrissat B."/>
            <person name="Kuo A."/>
            <person name="Liang C."/>
            <person name="Lipzen A."/>
            <person name="Lutzoni F."/>
            <person name="Magnuson J."/>
            <person name="Mondo S."/>
            <person name="Nolan M."/>
            <person name="Ohm R."/>
            <person name="Pangilinan J."/>
            <person name="Park H.-J."/>
            <person name="Ramirez L."/>
            <person name="Alfaro M."/>
            <person name="Sun H."/>
            <person name="Tritt A."/>
            <person name="Yoshinaga Y."/>
            <person name="Zwiers L.-H."/>
            <person name="Turgeon B.G."/>
            <person name="Goodwin S.B."/>
            <person name="Spatafora J.W."/>
            <person name="Crous P.W."/>
            <person name="Grigoriev I.V."/>
        </authorList>
    </citation>
    <scope>NUCLEOTIDE SEQUENCE</scope>
    <source>
        <strain evidence="9 11">CBS 781.70</strain>
    </source>
</reference>
<dbReference type="CDD" id="cd00086">
    <property type="entry name" value="homeodomain"/>
    <property type="match status" value="1"/>
</dbReference>
<comment type="subcellular location">
    <subcellularLocation>
        <location evidence="1 5 6">Nucleus</location>
    </subcellularLocation>
</comment>
<evidence type="ECO:0000256" key="1">
    <source>
        <dbReference type="ARBA" id="ARBA00004123"/>
    </source>
</evidence>
<feature type="region of interest" description="Disordered" evidence="7">
    <location>
        <begin position="74"/>
        <end position="147"/>
    </location>
</feature>
<protein>
    <recommendedName>
        <fullName evidence="8">Homeobox domain-containing protein</fullName>
    </recommendedName>
</protein>
<feature type="compositionally biased region" description="Basic and acidic residues" evidence="7">
    <location>
        <begin position="384"/>
        <end position="394"/>
    </location>
</feature>
<dbReference type="PROSITE" id="PS50071">
    <property type="entry name" value="HOMEOBOX_2"/>
    <property type="match status" value="1"/>
</dbReference>
<dbReference type="InterPro" id="IPR001356">
    <property type="entry name" value="HD"/>
</dbReference>
<evidence type="ECO:0000256" key="5">
    <source>
        <dbReference type="PROSITE-ProRule" id="PRU00108"/>
    </source>
</evidence>
<gene>
    <name evidence="9 11" type="ORF">P152DRAFT_337833</name>
</gene>
<feature type="compositionally biased region" description="Polar residues" evidence="7">
    <location>
        <begin position="82"/>
        <end position="103"/>
    </location>
</feature>
<dbReference type="PANTHER" id="PTHR24208">
    <property type="entry name" value="LIM/HOMEOBOX PROTEIN LHX"/>
    <property type="match status" value="1"/>
</dbReference>
<proteinExistence type="predicted"/>
<evidence type="ECO:0000313" key="9">
    <source>
        <dbReference type="EMBL" id="KAF1813076.1"/>
    </source>
</evidence>
<dbReference type="SMART" id="SM00389">
    <property type="entry name" value="HOX"/>
    <property type="match status" value="1"/>
</dbReference>
<feature type="region of interest" description="Disordered" evidence="7">
    <location>
        <begin position="536"/>
        <end position="576"/>
    </location>
</feature>
<feature type="region of interest" description="Disordered" evidence="7">
    <location>
        <begin position="1"/>
        <end position="50"/>
    </location>
</feature>
<dbReference type="InterPro" id="IPR009057">
    <property type="entry name" value="Homeodomain-like_sf"/>
</dbReference>
<dbReference type="InterPro" id="IPR050453">
    <property type="entry name" value="LIM_Homeobox_TF"/>
</dbReference>
<feature type="region of interest" description="Disordered" evidence="7">
    <location>
        <begin position="327"/>
        <end position="443"/>
    </location>
</feature>
<evidence type="ECO:0000256" key="4">
    <source>
        <dbReference type="ARBA" id="ARBA00023242"/>
    </source>
</evidence>
<dbReference type="SUPFAM" id="SSF46689">
    <property type="entry name" value="Homeodomain-like"/>
    <property type="match status" value="1"/>
</dbReference>
<evidence type="ECO:0000259" key="8">
    <source>
        <dbReference type="PROSITE" id="PS50071"/>
    </source>
</evidence>
<evidence type="ECO:0000256" key="3">
    <source>
        <dbReference type="ARBA" id="ARBA00023155"/>
    </source>
</evidence>
<organism evidence="9">
    <name type="scientific">Eremomyces bilateralis CBS 781.70</name>
    <dbReference type="NCBI Taxonomy" id="1392243"/>
    <lineage>
        <taxon>Eukaryota</taxon>
        <taxon>Fungi</taxon>
        <taxon>Dikarya</taxon>
        <taxon>Ascomycota</taxon>
        <taxon>Pezizomycotina</taxon>
        <taxon>Dothideomycetes</taxon>
        <taxon>Dothideomycetes incertae sedis</taxon>
        <taxon>Eremomycetales</taxon>
        <taxon>Eremomycetaceae</taxon>
        <taxon>Eremomyces</taxon>
    </lineage>
</organism>
<dbReference type="PANTHER" id="PTHR24208:SF166">
    <property type="entry name" value="LIM HOMEOBOX TRANSCRIPTION FACTOR 1 ALPHA, ISOFORM B"/>
    <property type="match status" value="1"/>
</dbReference>
<feature type="region of interest" description="Disordered" evidence="7">
    <location>
        <begin position="485"/>
        <end position="518"/>
    </location>
</feature>
<dbReference type="Gene3D" id="1.10.10.60">
    <property type="entry name" value="Homeodomain-like"/>
    <property type="match status" value="1"/>
</dbReference>
<keyword evidence="2 5" id="KW-0238">DNA-binding</keyword>
<dbReference type="Pfam" id="PF00046">
    <property type="entry name" value="Homeodomain"/>
    <property type="match status" value="1"/>
</dbReference>
<evidence type="ECO:0000313" key="11">
    <source>
        <dbReference type="RefSeq" id="XP_033534707.1"/>
    </source>
</evidence>
<feature type="domain" description="Homeobox" evidence="8">
    <location>
        <begin position="185"/>
        <end position="246"/>
    </location>
</feature>
<dbReference type="AlphaFoldDB" id="A0A6G1G568"/>
<dbReference type="OrthoDB" id="6159439at2759"/>